<evidence type="ECO:0000313" key="7">
    <source>
        <dbReference type="Proteomes" id="UP000256913"/>
    </source>
</evidence>
<dbReference type="PANTHER" id="PTHR24567">
    <property type="entry name" value="CRP FAMILY TRANSCRIPTIONAL REGULATORY PROTEIN"/>
    <property type="match status" value="1"/>
</dbReference>
<dbReference type="RefSeq" id="WP_239097493.1">
    <property type="nucleotide sequence ID" value="NZ_QUMQ01000001.1"/>
</dbReference>
<dbReference type="InterPro" id="IPR036390">
    <property type="entry name" value="WH_DNA-bd_sf"/>
</dbReference>
<proteinExistence type="predicted"/>
<comment type="caution">
    <text evidence="6">The sequence shown here is derived from an EMBL/GenBank/DDBJ whole genome shotgun (WGS) entry which is preliminary data.</text>
</comment>
<protein>
    <submittedName>
        <fullName evidence="6">CRP-like cAMP-binding protein</fullName>
    </submittedName>
</protein>
<evidence type="ECO:0000256" key="2">
    <source>
        <dbReference type="ARBA" id="ARBA00023125"/>
    </source>
</evidence>
<evidence type="ECO:0000313" key="6">
    <source>
        <dbReference type="EMBL" id="REF99827.1"/>
    </source>
</evidence>
<evidence type="ECO:0000259" key="5">
    <source>
        <dbReference type="PROSITE" id="PS51063"/>
    </source>
</evidence>
<dbReference type="PANTHER" id="PTHR24567:SF74">
    <property type="entry name" value="HTH-TYPE TRANSCRIPTIONAL REGULATOR ARCR"/>
    <property type="match status" value="1"/>
</dbReference>
<dbReference type="Pfam" id="PF00027">
    <property type="entry name" value="cNMP_binding"/>
    <property type="match status" value="1"/>
</dbReference>
<feature type="domain" description="HTH crp-type" evidence="5">
    <location>
        <begin position="150"/>
        <end position="223"/>
    </location>
</feature>
<keyword evidence="1" id="KW-0805">Transcription regulation</keyword>
<dbReference type="AlphaFoldDB" id="A0A3D9ZRR3"/>
<dbReference type="SMART" id="SM00419">
    <property type="entry name" value="HTH_CRP"/>
    <property type="match status" value="1"/>
</dbReference>
<keyword evidence="2" id="KW-0238">DNA-binding</keyword>
<dbReference type="InterPro" id="IPR014710">
    <property type="entry name" value="RmlC-like_jellyroll"/>
</dbReference>
<dbReference type="SMART" id="SM00100">
    <property type="entry name" value="cNMP"/>
    <property type="match status" value="1"/>
</dbReference>
<evidence type="ECO:0000259" key="4">
    <source>
        <dbReference type="PROSITE" id="PS50042"/>
    </source>
</evidence>
<organism evidence="6 7">
    <name type="scientific">Asanoa ferruginea</name>
    <dbReference type="NCBI Taxonomy" id="53367"/>
    <lineage>
        <taxon>Bacteria</taxon>
        <taxon>Bacillati</taxon>
        <taxon>Actinomycetota</taxon>
        <taxon>Actinomycetes</taxon>
        <taxon>Micromonosporales</taxon>
        <taxon>Micromonosporaceae</taxon>
        <taxon>Asanoa</taxon>
    </lineage>
</organism>
<dbReference type="InterPro" id="IPR036388">
    <property type="entry name" value="WH-like_DNA-bd_sf"/>
</dbReference>
<reference evidence="6 7" key="1">
    <citation type="submission" date="2018-08" db="EMBL/GenBank/DDBJ databases">
        <title>Sequencing the genomes of 1000 actinobacteria strains.</title>
        <authorList>
            <person name="Klenk H.-P."/>
        </authorList>
    </citation>
    <scope>NUCLEOTIDE SEQUENCE [LARGE SCALE GENOMIC DNA]</scope>
    <source>
        <strain evidence="6 7">DSM 44099</strain>
    </source>
</reference>
<dbReference type="CDD" id="cd00038">
    <property type="entry name" value="CAP_ED"/>
    <property type="match status" value="1"/>
</dbReference>
<dbReference type="Gene3D" id="1.10.10.10">
    <property type="entry name" value="Winged helix-like DNA-binding domain superfamily/Winged helix DNA-binding domain"/>
    <property type="match status" value="1"/>
</dbReference>
<evidence type="ECO:0000256" key="3">
    <source>
        <dbReference type="ARBA" id="ARBA00023163"/>
    </source>
</evidence>
<feature type="domain" description="Cyclic nucleotide-binding" evidence="4">
    <location>
        <begin position="16"/>
        <end position="106"/>
    </location>
</feature>
<dbReference type="Gene3D" id="2.60.120.10">
    <property type="entry name" value="Jelly Rolls"/>
    <property type="match status" value="1"/>
</dbReference>
<name>A0A3D9ZRR3_9ACTN</name>
<evidence type="ECO:0000256" key="1">
    <source>
        <dbReference type="ARBA" id="ARBA00023015"/>
    </source>
</evidence>
<dbReference type="PROSITE" id="PS50042">
    <property type="entry name" value="CNMP_BINDING_3"/>
    <property type="match status" value="1"/>
</dbReference>
<dbReference type="InterPro" id="IPR012318">
    <property type="entry name" value="HTH_CRP"/>
</dbReference>
<dbReference type="GO" id="GO:0003700">
    <property type="term" value="F:DNA-binding transcription factor activity"/>
    <property type="evidence" value="ECO:0007669"/>
    <property type="project" value="TreeGrafter"/>
</dbReference>
<dbReference type="GO" id="GO:0003677">
    <property type="term" value="F:DNA binding"/>
    <property type="evidence" value="ECO:0007669"/>
    <property type="project" value="UniProtKB-KW"/>
</dbReference>
<keyword evidence="7" id="KW-1185">Reference proteome</keyword>
<dbReference type="EMBL" id="QUMQ01000001">
    <property type="protein sequence ID" value="REF99827.1"/>
    <property type="molecule type" value="Genomic_DNA"/>
</dbReference>
<dbReference type="GO" id="GO:0005829">
    <property type="term" value="C:cytosol"/>
    <property type="evidence" value="ECO:0007669"/>
    <property type="project" value="TreeGrafter"/>
</dbReference>
<dbReference type="InterPro" id="IPR018490">
    <property type="entry name" value="cNMP-bd_dom_sf"/>
</dbReference>
<dbReference type="Pfam" id="PF13545">
    <property type="entry name" value="HTH_Crp_2"/>
    <property type="match status" value="1"/>
</dbReference>
<dbReference type="PROSITE" id="PS51063">
    <property type="entry name" value="HTH_CRP_2"/>
    <property type="match status" value="1"/>
</dbReference>
<dbReference type="InterPro" id="IPR050397">
    <property type="entry name" value="Env_Response_Regulators"/>
</dbReference>
<accession>A0A3D9ZRR3</accession>
<keyword evidence="3" id="KW-0804">Transcription</keyword>
<dbReference type="InterPro" id="IPR000595">
    <property type="entry name" value="cNMP-bd_dom"/>
</dbReference>
<dbReference type="Proteomes" id="UP000256913">
    <property type="component" value="Unassembled WGS sequence"/>
</dbReference>
<gene>
    <name evidence="6" type="ORF">DFJ67_5871</name>
</gene>
<dbReference type="SUPFAM" id="SSF46785">
    <property type="entry name" value="Winged helix' DNA-binding domain"/>
    <property type="match status" value="1"/>
</dbReference>
<sequence>MPKDAVDLGEPMPGSFLAELDSAAYASVRAAGADRVFRTGAALFHQGDPSRHVVIIEFGWVKVTAVSRRGWEALLAIRGPGDVVGELAVLDARPRLATVTALTSLRGTVVSADRLTDCMRANWAVAVALLRHLAKTVREADERRMQFGASNGDSRLVVLLHELAGKHGRVIDDGVLIDLPLSQQDLAASVGTSREVVARMLRVLRSRQIVLTQRRQIIVVRPDLLESLARSVSMST</sequence>
<dbReference type="SUPFAM" id="SSF51206">
    <property type="entry name" value="cAMP-binding domain-like"/>
    <property type="match status" value="1"/>
</dbReference>